<sequence length="47" mass="5328">AGVDVSYKGLLVSPLSFATDFKRTMPLDENSRELRMTSCRIIRPTRV</sequence>
<organism evidence="1 2">
    <name type="scientific">Eragrostis curvula</name>
    <name type="common">weeping love grass</name>
    <dbReference type="NCBI Taxonomy" id="38414"/>
    <lineage>
        <taxon>Eukaryota</taxon>
        <taxon>Viridiplantae</taxon>
        <taxon>Streptophyta</taxon>
        <taxon>Embryophyta</taxon>
        <taxon>Tracheophyta</taxon>
        <taxon>Spermatophyta</taxon>
        <taxon>Magnoliopsida</taxon>
        <taxon>Liliopsida</taxon>
        <taxon>Poales</taxon>
        <taxon>Poaceae</taxon>
        <taxon>PACMAD clade</taxon>
        <taxon>Chloridoideae</taxon>
        <taxon>Eragrostideae</taxon>
        <taxon>Eragrostidinae</taxon>
        <taxon>Eragrostis</taxon>
    </lineage>
</organism>
<reference evidence="1 2" key="1">
    <citation type="journal article" date="2019" name="Sci. Rep.">
        <title>A high-quality genome of Eragrostis curvula grass provides insights into Poaceae evolution and supports new strategies to enhance forage quality.</title>
        <authorList>
            <person name="Carballo J."/>
            <person name="Santos B.A.C.M."/>
            <person name="Zappacosta D."/>
            <person name="Garbus I."/>
            <person name="Selva J.P."/>
            <person name="Gallo C.A."/>
            <person name="Diaz A."/>
            <person name="Albertini E."/>
            <person name="Caccamo M."/>
            <person name="Echenique V."/>
        </authorList>
    </citation>
    <scope>NUCLEOTIDE SEQUENCE [LARGE SCALE GENOMIC DNA]</scope>
    <source>
        <strain evidence="2">cv. Victoria</strain>
        <tissue evidence="1">Leaf</tissue>
    </source>
</reference>
<keyword evidence="2" id="KW-1185">Reference proteome</keyword>
<proteinExistence type="predicted"/>
<dbReference type="AlphaFoldDB" id="A0A5J9SJS9"/>
<accession>A0A5J9SJS9</accession>
<comment type="caution">
    <text evidence="1">The sequence shown here is derived from an EMBL/GenBank/DDBJ whole genome shotgun (WGS) entry which is preliminary data.</text>
</comment>
<dbReference type="EMBL" id="RWGY01000738">
    <property type="protein sequence ID" value="TVT99257.1"/>
    <property type="molecule type" value="Genomic_DNA"/>
</dbReference>
<evidence type="ECO:0000313" key="1">
    <source>
        <dbReference type="EMBL" id="TVT99257.1"/>
    </source>
</evidence>
<name>A0A5J9SJS9_9POAL</name>
<feature type="non-terminal residue" evidence="1">
    <location>
        <position position="1"/>
    </location>
</feature>
<dbReference type="Gramene" id="TVT99257">
    <property type="protein sequence ID" value="TVT99257"/>
    <property type="gene ID" value="EJB05_55384"/>
</dbReference>
<gene>
    <name evidence="1" type="ORF">EJB05_55384</name>
</gene>
<dbReference type="Proteomes" id="UP000324897">
    <property type="component" value="Unassembled WGS sequence"/>
</dbReference>
<evidence type="ECO:0000313" key="2">
    <source>
        <dbReference type="Proteomes" id="UP000324897"/>
    </source>
</evidence>
<protein>
    <submittedName>
        <fullName evidence="1">Uncharacterized protein</fullName>
    </submittedName>
</protein>